<dbReference type="Gene3D" id="3.90.740.10">
    <property type="entry name" value="Valyl/Leucyl/Isoleucyl-tRNA synthetase, editing domain"/>
    <property type="match status" value="1"/>
</dbReference>
<dbReference type="SUPFAM" id="SSF50677">
    <property type="entry name" value="ValRS/IleRS/LeuRS editing domain"/>
    <property type="match status" value="1"/>
</dbReference>
<dbReference type="InterPro" id="IPR014729">
    <property type="entry name" value="Rossmann-like_a/b/a_fold"/>
</dbReference>
<feature type="domain" description="Aminoacyl-tRNA synthetase class Ia" evidence="11">
    <location>
        <begin position="148"/>
        <end position="554"/>
    </location>
</feature>
<evidence type="ECO:0000313" key="13">
    <source>
        <dbReference type="EMBL" id="KAL2723962.1"/>
    </source>
</evidence>
<keyword evidence="10" id="KW-1133">Transmembrane helix</keyword>
<reference evidence="13 14" key="1">
    <citation type="journal article" date="2024" name="Ann. Entomol. Soc. Am.">
        <title>Genomic analyses of the southern and eastern yellowjacket wasps (Hymenoptera: Vespidae) reveal evolutionary signatures of social life.</title>
        <authorList>
            <person name="Catto M.A."/>
            <person name="Caine P.B."/>
            <person name="Orr S.E."/>
            <person name="Hunt B.G."/>
            <person name="Goodisman M.A.D."/>
        </authorList>
    </citation>
    <scope>NUCLEOTIDE SEQUENCE [LARGE SCALE GENOMIC DNA]</scope>
    <source>
        <strain evidence="13">233</strain>
        <tissue evidence="13">Head and thorax</tissue>
    </source>
</reference>
<evidence type="ECO:0000256" key="9">
    <source>
        <dbReference type="RuleBase" id="RU363035"/>
    </source>
</evidence>
<dbReference type="PRINTS" id="PR00986">
    <property type="entry name" value="TRNASYNTHVAL"/>
</dbReference>
<evidence type="ECO:0000256" key="6">
    <source>
        <dbReference type="ARBA" id="ARBA00022917"/>
    </source>
</evidence>
<evidence type="ECO:0000256" key="2">
    <source>
        <dbReference type="ARBA" id="ARBA00013169"/>
    </source>
</evidence>
<dbReference type="InterPro" id="IPR002300">
    <property type="entry name" value="aa-tRNA-synth_Ia"/>
</dbReference>
<keyword evidence="10" id="KW-0812">Transmembrane</keyword>
<name>A0ABD2ATM1_VESSQ</name>
<dbReference type="AlphaFoldDB" id="A0ABD2ATM1"/>
<dbReference type="SUPFAM" id="SSF47323">
    <property type="entry name" value="Anticodon-binding domain of a subclass of class I aminoacyl-tRNA synthetases"/>
    <property type="match status" value="1"/>
</dbReference>
<dbReference type="InterPro" id="IPR001412">
    <property type="entry name" value="aa-tRNA-synth_I_CS"/>
</dbReference>
<dbReference type="InterPro" id="IPR002303">
    <property type="entry name" value="Valyl-tRNA_ligase"/>
</dbReference>
<accession>A0ABD2ATM1</accession>
<dbReference type="InterPro" id="IPR033705">
    <property type="entry name" value="Anticodon_Ia_Val"/>
</dbReference>
<evidence type="ECO:0000256" key="7">
    <source>
        <dbReference type="ARBA" id="ARBA00023146"/>
    </source>
</evidence>
<dbReference type="GO" id="GO:0005524">
    <property type="term" value="F:ATP binding"/>
    <property type="evidence" value="ECO:0007669"/>
    <property type="project" value="UniProtKB-KW"/>
</dbReference>
<evidence type="ECO:0000256" key="5">
    <source>
        <dbReference type="ARBA" id="ARBA00022840"/>
    </source>
</evidence>
<dbReference type="GO" id="GO:0004832">
    <property type="term" value="F:valine-tRNA ligase activity"/>
    <property type="evidence" value="ECO:0007669"/>
    <property type="project" value="UniProtKB-EC"/>
</dbReference>
<evidence type="ECO:0000313" key="14">
    <source>
        <dbReference type="Proteomes" id="UP001607302"/>
    </source>
</evidence>
<dbReference type="InterPro" id="IPR009008">
    <property type="entry name" value="Val/Leu/Ile-tRNA-synth_edit"/>
</dbReference>
<keyword evidence="4 9" id="KW-0547">Nucleotide-binding</keyword>
<dbReference type="InterPro" id="IPR009080">
    <property type="entry name" value="tRNAsynth_Ia_anticodon-bd"/>
</dbReference>
<evidence type="ECO:0000259" key="11">
    <source>
        <dbReference type="Pfam" id="PF00133"/>
    </source>
</evidence>
<dbReference type="EC" id="6.1.1.9" evidence="2"/>
<evidence type="ECO:0000259" key="12">
    <source>
        <dbReference type="Pfam" id="PF08264"/>
    </source>
</evidence>
<evidence type="ECO:0000256" key="10">
    <source>
        <dbReference type="SAM" id="Phobius"/>
    </source>
</evidence>
<protein>
    <recommendedName>
        <fullName evidence="2">valine--tRNA ligase</fullName>
        <ecNumber evidence="2">6.1.1.9</ecNumber>
    </recommendedName>
    <alternativeName>
        <fullName evidence="8">Valyl-tRNA synthetase</fullName>
    </alternativeName>
</protein>
<organism evidence="13 14">
    <name type="scientific">Vespula squamosa</name>
    <name type="common">Southern yellow jacket</name>
    <name type="synonym">Wasp</name>
    <dbReference type="NCBI Taxonomy" id="30214"/>
    <lineage>
        <taxon>Eukaryota</taxon>
        <taxon>Metazoa</taxon>
        <taxon>Ecdysozoa</taxon>
        <taxon>Arthropoda</taxon>
        <taxon>Hexapoda</taxon>
        <taxon>Insecta</taxon>
        <taxon>Pterygota</taxon>
        <taxon>Neoptera</taxon>
        <taxon>Endopterygota</taxon>
        <taxon>Hymenoptera</taxon>
        <taxon>Apocrita</taxon>
        <taxon>Aculeata</taxon>
        <taxon>Vespoidea</taxon>
        <taxon>Vespidae</taxon>
        <taxon>Vespinae</taxon>
        <taxon>Vespula</taxon>
    </lineage>
</organism>
<dbReference type="GO" id="GO:0006412">
    <property type="term" value="P:translation"/>
    <property type="evidence" value="ECO:0007669"/>
    <property type="project" value="UniProtKB-KW"/>
</dbReference>
<dbReference type="InterPro" id="IPR013155">
    <property type="entry name" value="M/V/L/I-tRNA-synth_anticd-bd"/>
</dbReference>
<dbReference type="EMBL" id="JAUDFV010000139">
    <property type="protein sequence ID" value="KAL2723962.1"/>
    <property type="molecule type" value="Genomic_DNA"/>
</dbReference>
<dbReference type="PANTHER" id="PTHR11946">
    <property type="entry name" value="VALYL-TRNA SYNTHETASES"/>
    <property type="match status" value="1"/>
</dbReference>
<feature type="domain" description="Methionyl/Valyl/Leucyl/Isoleucyl-tRNA synthetase anticodon-binding" evidence="12">
    <location>
        <begin position="763"/>
        <end position="912"/>
    </location>
</feature>
<gene>
    <name evidence="13" type="ORF">V1478_008475</name>
</gene>
<evidence type="ECO:0000256" key="8">
    <source>
        <dbReference type="ARBA" id="ARBA00029936"/>
    </source>
</evidence>
<keyword evidence="7 9" id="KW-0030">Aminoacyl-tRNA synthetase</keyword>
<comment type="caution">
    <text evidence="13">The sequence shown here is derived from an EMBL/GenBank/DDBJ whole genome shotgun (WGS) entry which is preliminary data.</text>
</comment>
<dbReference type="Gene3D" id="3.40.50.620">
    <property type="entry name" value="HUPs"/>
    <property type="match status" value="2"/>
</dbReference>
<dbReference type="Pfam" id="PF08264">
    <property type="entry name" value="Anticodon_1"/>
    <property type="match status" value="1"/>
</dbReference>
<dbReference type="Gene3D" id="1.10.730.10">
    <property type="entry name" value="Isoleucyl-tRNA Synthetase, Domain 1"/>
    <property type="match status" value="1"/>
</dbReference>
<evidence type="ECO:0000256" key="3">
    <source>
        <dbReference type="ARBA" id="ARBA00022598"/>
    </source>
</evidence>
<keyword evidence="14" id="KW-1185">Reference proteome</keyword>
<dbReference type="Pfam" id="PF00133">
    <property type="entry name" value="tRNA-synt_1"/>
    <property type="match status" value="2"/>
</dbReference>
<evidence type="ECO:0000256" key="1">
    <source>
        <dbReference type="ARBA" id="ARBA00005594"/>
    </source>
</evidence>
<comment type="similarity">
    <text evidence="1 9">Belongs to the class-I aminoacyl-tRNA synthetase family.</text>
</comment>
<proteinExistence type="inferred from homology"/>
<feature type="domain" description="Aminoacyl-tRNA synthetase class Ia" evidence="11">
    <location>
        <begin position="584"/>
        <end position="713"/>
    </location>
</feature>
<dbReference type="SUPFAM" id="SSF52374">
    <property type="entry name" value="Nucleotidylyl transferase"/>
    <property type="match status" value="1"/>
</dbReference>
<dbReference type="NCBIfam" id="TIGR00422">
    <property type="entry name" value="valS"/>
    <property type="match status" value="1"/>
</dbReference>
<feature type="transmembrane region" description="Helical" evidence="10">
    <location>
        <begin position="12"/>
        <end position="33"/>
    </location>
</feature>
<evidence type="ECO:0000256" key="4">
    <source>
        <dbReference type="ARBA" id="ARBA00022741"/>
    </source>
</evidence>
<keyword evidence="3 9" id="KW-0436">Ligase</keyword>
<keyword evidence="5 9" id="KW-0067">ATP-binding</keyword>
<dbReference type="Proteomes" id="UP001607302">
    <property type="component" value="Unassembled WGS sequence"/>
</dbReference>
<dbReference type="PANTHER" id="PTHR11946:SF109">
    <property type="entry name" value="VALINE--TRNA LIGASE"/>
    <property type="match status" value="1"/>
</dbReference>
<keyword evidence="6 9" id="KW-0648">Protein biosynthesis</keyword>
<keyword evidence="10" id="KW-0472">Membrane</keyword>
<sequence>MLYSSEKYGQPFVAPVRLFYILIIFVCLSTQIITIPLPTPTQDYTTENLTMLAENSTDNNLYIIRAVVYEIGVLTDTNNNTDENPERHEEVNISIYDPPHKENGLLDLDKVPVSTENTLNTQESAGTYYCNQKLNDFPKTFPSKDVLKWYQLWEKNNFFTLQNCNKEPFKMILPPPNVTGTLHIGHALTATIQDNEGLSCNMDTRIRPCWNCYTSCSYKKTDIGKEQFLSLIWEWKNEKENIIKNQLRLLGSSVDWSKEYFTISENHNFAVTEALIKLNEKNMLYRDKDLINWSPSLQSAISDIEVEFVELIGKTELEVPGYKKKVTFGQLIKIAYQIKDSENELIVATTRPETLLGDVAIAVHPEDDRYNKYIGQYVWHSLRETFIPIIGDTSVNATFGTGAVKITPAHDHLDYKIAKDHGLEIIDTIDEYGNIITNNNYYKGLPRFLARDKMLNELTNRGLLRGIESHKMTLPRCSRSGDIIEYFLKEQWFVRCKDMAQKALQAVKDGSLKIDPNIYESLWYNWLENIRDWCISRQLWWGHQIPAYEIKTDQTSEWIIARSKEDALFIAQKKYGAHVEVRQDNDMEDFKKYYPLTLMETGHDILFFWVARMVMLGLELTGQLPFKEVLLHGVLCDAQGKKISKSLGNVISPENIINGISLQDLNEQSKESYNAGILNKTELKRTLTVNGKMFPNGITACGVDALRMTLCAHNIKNRTISFNIIECQKNYFFCNKIWQASKYILLMITPDKYCKPERFTTLDSWILSRLSLMVEEVNTGFMERNFYKAVAAIKQFIYYEFCDIYLEATKWGFRSEEELVVISHTYTLINCLEVSLRILTPITPFLTDELYSRLSKQLPSFLSLSSLSEASYPTTEEFKDLRNELLDGRMNSILNLITEIRSFTANISKKLEPEVHVVVDSSEDHEFYTKNINAIKGASRIWNVSIYLKENYVKNPNSIHEELNSNCSLFLLVQDKSTLDQILQIIEKRKTKVENKSKNSMKI</sequence>
<dbReference type="Gene3D" id="2.170.220.10">
    <property type="match status" value="1"/>
</dbReference>
<dbReference type="FunFam" id="3.90.740.10:FF:000008">
    <property type="entry name" value="Valine--tRNA ligase, mitochondrial"/>
    <property type="match status" value="1"/>
</dbReference>
<dbReference type="CDD" id="cd07962">
    <property type="entry name" value="Anticodon_Ia_Val"/>
    <property type="match status" value="1"/>
</dbReference>
<dbReference type="PROSITE" id="PS00178">
    <property type="entry name" value="AA_TRNA_LIGASE_I"/>
    <property type="match status" value="1"/>
</dbReference>